<evidence type="ECO:0000259" key="12">
    <source>
        <dbReference type="Pfam" id="PF02225"/>
    </source>
</evidence>
<dbReference type="InterPro" id="IPR037045">
    <property type="entry name" value="S8pro/Inhibitor_I9_sf"/>
</dbReference>
<dbReference type="AlphaFoldDB" id="A0AAV1BX28"/>
<dbReference type="Pfam" id="PF02225">
    <property type="entry name" value="PA"/>
    <property type="match status" value="1"/>
</dbReference>
<evidence type="ECO:0000256" key="9">
    <source>
        <dbReference type="SAM" id="MobiDB-lite"/>
    </source>
</evidence>
<keyword evidence="5 8" id="KW-0720">Serine protease</keyword>
<dbReference type="Gene3D" id="3.50.30.30">
    <property type="match status" value="1"/>
</dbReference>
<keyword evidence="6" id="KW-0325">Glycoprotein</keyword>
<dbReference type="Pfam" id="PF17766">
    <property type="entry name" value="fn3_6"/>
    <property type="match status" value="1"/>
</dbReference>
<dbReference type="InterPro" id="IPR010259">
    <property type="entry name" value="S8pro/Inhibitor_I9"/>
</dbReference>
<evidence type="ECO:0000256" key="6">
    <source>
        <dbReference type="ARBA" id="ARBA00023180"/>
    </source>
</evidence>
<feature type="active site" description="Charge relay system" evidence="7 8">
    <location>
        <position position="562"/>
    </location>
</feature>
<evidence type="ECO:0000259" key="14">
    <source>
        <dbReference type="Pfam" id="PF17766"/>
    </source>
</evidence>
<evidence type="ECO:0000259" key="11">
    <source>
        <dbReference type="Pfam" id="PF00082"/>
    </source>
</evidence>
<protein>
    <submittedName>
        <fullName evidence="15">OLC1v1022078C1</fullName>
    </submittedName>
</protein>
<feature type="domain" description="Subtilisin-like protease fibronectin type-III" evidence="14">
    <location>
        <begin position="674"/>
        <end position="768"/>
    </location>
</feature>
<reference evidence="15" key="1">
    <citation type="submission" date="2023-03" db="EMBL/GenBank/DDBJ databases">
        <authorList>
            <person name="Julca I."/>
        </authorList>
    </citation>
    <scope>NUCLEOTIDE SEQUENCE</scope>
</reference>
<keyword evidence="3 10" id="KW-0732">Signal</keyword>
<dbReference type="Pfam" id="PF00082">
    <property type="entry name" value="Peptidase_S8"/>
    <property type="match status" value="1"/>
</dbReference>
<feature type="domain" description="PA" evidence="12">
    <location>
        <begin position="405"/>
        <end position="473"/>
    </location>
</feature>
<feature type="active site" description="Charge relay system" evidence="7 8">
    <location>
        <position position="218"/>
    </location>
</feature>
<name>A0AAV1BX28_OLDCO</name>
<feature type="domain" description="Inhibitor I9" evidence="13">
    <location>
        <begin position="23"/>
        <end position="102"/>
    </location>
</feature>
<comment type="similarity">
    <text evidence="1 8">Belongs to the peptidase S8 family.</text>
</comment>
<feature type="domain" description="Peptidase S8/S53" evidence="11">
    <location>
        <begin position="136"/>
        <end position="611"/>
    </location>
</feature>
<sequence length="770" mass="83726">MNLQLITLFFLHFSIAYATQRDVYIVYLGGHNGTRTANEIEESHHTFVSSVKNTTEEAKSSIIHSYQKVINGFSVLLTSDEASKLSEKDGVISVFKSEVRKMATTRSWEFIDELSSEDDDQEEFGRQELLQQTNNGQDIIIGVIDSGVWPESKSFNDDGMDPIPERWKGTCEAGDKFDTSHCNRKLIGARSHLQAFESQYEQVNQNLDYRSPRDSAGHGTHTASTAGGRRVPDVSFRGGLARGVLSGGAPQARIAVYKACWQVDHGYFKDFECFDADMLSAFDSAIADGVDVLTISIYSHKVGSYLKDGVALGSWHAFKNNILVVMCAGNDGPNPSTVKNIAPWILTVGASSIDRSFDSPVILGNGTTVEGQGLSSTKMNKLYPLVFAGDVEIPGSTDRTTTGYCNLGTLDPLKVQGKIVLCLSTENYFLRAKALVVKEAGGIGVIIQSSYRGMMGIPAEPFLIPGTTVSYHGAHDILEYIRNNQYPTAMVAPAKTTINTKPAPVVAGFSSVGPNSFDAEILKPDIIAPGVSILSSWTEGGGPTDLYADNQVVKYNIEYGTSMSTPHVAAAAALIKAAHPEWSPSAIRSALMTTARQKDNTGQLIKNQFGNEATPFEMGAGFIRPTKAINPGLVYDAGVPDYLWLLCKSGDDVDQVDDGEQCPSYYGDPSRFANYPSVSVHNMKPGTASAVPRTVTNVGDEISIYESYVKTPQGFEVYLDPPSLVFDPDTKTRQFHVHITRVSGQPGDVAFGWYEWRDNSHTVKSPIVAS</sequence>
<dbReference type="Gene3D" id="3.40.50.200">
    <property type="entry name" value="Peptidase S8/S53 domain"/>
    <property type="match status" value="1"/>
</dbReference>
<organism evidence="15 16">
    <name type="scientific">Oldenlandia corymbosa var. corymbosa</name>
    <dbReference type="NCBI Taxonomy" id="529605"/>
    <lineage>
        <taxon>Eukaryota</taxon>
        <taxon>Viridiplantae</taxon>
        <taxon>Streptophyta</taxon>
        <taxon>Embryophyta</taxon>
        <taxon>Tracheophyta</taxon>
        <taxon>Spermatophyta</taxon>
        <taxon>Magnoliopsida</taxon>
        <taxon>eudicotyledons</taxon>
        <taxon>Gunneridae</taxon>
        <taxon>Pentapetalae</taxon>
        <taxon>asterids</taxon>
        <taxon>lamiids</taxon>
        <taxon>Gentianales</taxon>
        <taxon>Rubiaceae</taxon>
        <taxon>Rubioideae</taxon>
        <taxon>Spermacoceae</taxon>
        <taxon>Hedyotis-Oldenlandia complex</taxon>
        <taxon>Oldenlandia</taxon>
    </lineage>
</organism>
<evidence type="ECO:0000256" key="8">
    <source>
        <dbReference type="PROSITE-ProRule" id="PRU01240"/>
    </source>
</evidence>
<evidence type="ECO:0000256" key="2">
    <source>
        <dbReference type="ARBA" id="ARBA00022670"/>
    </source>
</evidence>
<dbReference type="FunFam" id="3.40.50.200:FF:000006">
    <property type="entry name" value="Subtilisin-like protease SBT1.5"/>
    <property type="match status" value="1"/>
</dbReference>
<evidence type="ECO:0000256" key="10">
    <source>
        <dbReference type="SAM" id="SignalP"/>
    </source>
</evidence>
<feature type="region of interest" description="Disordered" evidence="9">
    <location>
        <begin position="209"/>
        <end position="230"/>
    </location>
</feature>
<evidence type="ECO:0000256" key="3">
    <source>
        <dbReference type="ARBA" id="ARBA00022729"/>
    </source>
</evidence>
<keyword evidence="16" id="KW-1185">Reference proteome</keyword>
<dbReference type="PROSITE" id="PS51892">
    <property type="entry name" value="SUBTILASE"/>
    <property type="match status" value="1"/>
</dbReference>
<keyword evidence="4 8" id="KW-0378">Hydrolase</keyword>
<dbReference type="SUPFAM" id="SSF52025">
    <property type="entry name" value="PA domain"/>
    <property type="match status" value="1"/>
</dbReference>
<dbReference type="PANTHER" id="PTHR10795">
    <property type="entry name" value="PROPROTEIN CONVERTASE SUBTILISIN/KEXIN"/>
    <property type="match status" value="1"/>
</dbReference>
<dbReference type="CDD" id="cd04852">
    <property type="entry name" value="Peptidases_S8_3"/>
    <property type="match status" value="1"/>
</dbReference>
<dbReference type="InterPro" id="IPR003137">
    <property type="entry name" value="PA_domain"/>
</dbReference>
<dbReference type="Gene3D" id="2.60.40.2310">
    <property type="match status" value="1"/>
</dbReference>
<evidence type="ECO:0000259" key="13">
    <source>
        <dbReference type="Pfam" id="PF05922"/>
    </source>
</evidence>
<dbReference type="Pfam" id="PF05922">
    <property type="entry name" value="Inhibitor_I9"/>
    <property type="match status" value="1"/>
</dbReference>
<evidence type="ECO:0000313" key="16">
    <source>
        <dbReference type="Proteomes" id="UP001161247"/>
    </source>
</evidence>
<dbReference type="GO" id="GO:0006508">
    <property type="term" value="P:proteolysis"/>
    <property type="evidence" value="ECO:0007669"/>
    <property type="project" value="UniProtKB-KW"/>
</dbReference>
<accession>A0AAV1BX28</accession>
<dbReference type="EMBL" id="OX459118">
    <property type="protein sequence ID" value="CAI9087889.1"/>
    <property type="molecule type" value="Genomic_DNA"/>
</dbReference>
<feature type="signal peptide" evidence="10">
    <location>
        <begin position="1"/>
        <end position="18"/>
    </location>
</feature>
<evidence type="ECO:0000256" key="7">
    <source>
        <dbReference type="PIRSR" id="PIRSR615500-1"/>
    </source>
</evidence>
<dbReference type="PRINTS" id="PR00723">
    <property type="entry name" value="SUBTILISIN"/>
</dbReference>
<dbReference type="InterPro" id="IPR023828">
    <property type="entry name" value="Peptidase_S8_Ser-AS"/>
</dbReference>
<dbReference type="CDD" id="cd02120">
    <property type="entry name" value="PA_subtilisin_like"/>
    <property type="match status" value="1"/>
</dbReference>
<dbReference type="Proteomes" id="UP001161247">
    <property type="component" value="Chromosome 1"/>
</dbReference>
<dbReference type="InterPro" id="IPR036852">
    <property type="entry name" value="Peptidase_S8/S53_dom_sf"/>
</dbReference>
<dbReference type="Gene3D" id="3.30.70.80">
    <property type="entry name" value="Peptidase S8 propeptide/proteinase inhibitor I9"/>
    <property type="match status" value="1"/>
</dbReference>
<evidence type="ECO:0000256" key="5">
    <source>
        <dbReference type="ARBA" id="ARBA00022825"/>
    </source>
</evidence>
<feature type="chain" id="PRO_5043976305" evidence="10">
    <location>
        <begin position="19"/>
        <end position="770"/>
    </location>
</feature>
<dbReference type="InterPro" id="IPR015500">
    <property type="entry name" value="Peptidase_S8_subtilisin-rel"/>
</dbReference>
<dbReference type="InterPro" id="IPR034197">
    <property type="entry name" value="Peptidases_S8_3"/>
</dbReference>
<feature type="active site" description="Charge relay system" evidence="7 8">
    <location>
        <position position="145"/>
    </location>
</feature>
<dbReference type="InterPro" id="IPR000209">
    <property type="entry name" value="Peptidase_S8/S53_dom"/>
</dbReference>
<gene>
    <name evidence="15" type="ORF">OLC1_LOCUS601</name>
</gene>
<keyword evidence="2 8" id="KW-0645">Protease</keyword>
<dbReference type="SUPFAM" id="SSF52743">
    <property type="entry name" value="Subtilisin-like"/>
    <property type="match status" value="1"/>
</dbReference>
<dbReference type="InterPro" id="IPR046450">
    <property type="entry name" value="PA_dom_sf"/>
</dbReference>
<evidence type="ECO:0000256" key="4">
    <source>
        <dbReference type="ARBA" id="ARBA00022801"/>
    </source>
</evidence>
<dbReference type="FunFam" id="3.50.30.30:FF:000005">
    <property type="entry name" value="subtilisin-like protease SBT1.5"/>
    <property type="match status" value="1"/>
</dbReference>
<dbReference type="InterPro" id="IPR045051">
    <property type="entry name" value="SBT"/>
</dbReference>
<dbReference type="PROSITE" id="PS00138">
    <property type="entry name" value="SUBTILASE_SER"/>
    <property type="match status" value="1"/>
</dbReference>
<feature type="compositionally biased region" description="Low complexity" evidence="9">
    <location>
        <begin position="217"/>
        <end position="228"/>
    </location>
</feature>
<evidence type="ECO:0000256" key="1">
    <source>
        <dbReference type="ARBA" id="ARBA00011073"/>
    </source>
</evidence>
<dbReference type="GO" id="GO:0004252">
    <property type="term" value="F:serine-type endopeptidase activity"/>
    <property type="evidence" value="ECO:0007669"/>
    <property type="project" value="UniProtKB-UniRule"/>
</dbReference>
<proteinExistence type="inferred from homology"/>
<dbReference type="InterPro" id="IPR041469">
    <property type="entry name" value="Subtilisin-like_FN3"/>
</dbReference>
<evidence type="ECO:0000313" key="15">
    <source>
        <dbReference type="EMBL" id="CAI9087889.1"/>
    </source>
</evidence>